<keyword evidence="1" id="KW-0175">Coiled coil</keyword>
<evidence type="ECO:0008006" key="4">
    <source>
        <dbReference type="Google" id="ProtNLM"/>
    </source>
</evidence>
<dbReference type="EMBL" id="JACDXX010000008">
    <property type="protein sequence ID" value="MCB5410480.1"/>
    <property type="molecule type" value="Genomic_DNA"/>
</dbReference>
<proteinExistence type="predicted"/>
<gene>
    <name evidence="2" type="ORF">H0485_10765</name>
</gene>
<feature type="coiled-coil region" evidence="1">
    <location>
        <begin position="234"/>
        <end position="261"/>
    </location>
</feature>
<reference evidence="2 3" key="1">
    <citation type="submission" date="2020-07" db="EMBL/GenBank/DDBJ databases">
        <title>Pseudogemmobacter sp. nov., isolated from poultry manure in Taiwan.</title>
        <authorList>
            <person name="Lin S.-Y."/>
            <person name="Tang Y.-S."/>
            <person name="Young C.-C."/>
        </authorList>
    </citation>
    <scope>NUCLEOTIDE SEQUENCE [LARGE SCALE GENOMIC DNA]</scope>
    <source>
        <strain evidence="2 3">CC-YST710</strain>
    </source>
</reference>
<evidence type="ECO:0000313" key="2">
    <source>
        <dbReference type="EMBL" id="MCB5410480.1"/>
    </source>
</evidence>
<protein>
    <recommendedName>
        <fullName evidence="4">DUF222 domain-containing protein</fullName>
    </recommendedName>
</protein>
<evidence type="ECO:0000256" key="1">
    <source>
        <dbReference type="SAM" id="Coils"/>
    </source>
</evidence>
<dbReference type="RefSeq" id="WP_226935420.1">
    <property type="nucleotide sequence ID" value="NZ_JACDXX010000008.1"/>
</dbReference>
<dbReference type="Proteomes" id="UP001198571">
    <property type="component" value="Unassembled WGS sequence"/>
</dbReference>
<evidence type="ECO:0000313" key="3">
    <source>
        <dbReference type="Proteomes" id="UP001198571"/>
    </source>
</evidence>
<comment type="caution">
    <text evidence="2">The sequence shown here is derived from an EMBL/GenBank/DDBJ whole genome shotgun (WGS) entry which is preliminary data.</text>
</comment>
<sequence>MTLRSSGESRNPGKCDGQVVLLTEEALLRECHSPYMAAGAPAGDLISRAAMESQLNAVEAQMKAGAEQGDAGDAVALGMAAVGISAARAALRALPASQGSDALVAYEARASAAEAQTKAYASSLAHTRAERDHLLALNVELQATQGEPVAVTLGGLRPIWKANGGSWHGPRVEHWTIPEDNMVKFFTEAAMHFIGMAGLTAAHPSDASLRAAVERLSAKALDYEHRHQRALSAQHTAEADRDAAEARIAELEAERPALIAAAYEAAAQHMSKGCCGSQIAAAIRALTTADALAALEQAKAGAVTDGIYTAGVGPGFSVEVSKREAGKAKSLKMASVTGVQPIKFQADVIHITPASAEVLHIGIDLASGPDVTVLQEVCRQCNYFIPCKCHANQPVQGGEGGAV</sequence>
<keyword evidence="3" id="KW-1185">Reference proteome</keyword>
<name>A0ABS8CNS4_9RHOB</name>
<organism evidence="2 3">
    <name type="scientific">Pseudogemmobacter faecipullorum</name>
    <dbReference type="NCBI Taxonomy" id="2755041"/>
    <lineage>
        <taxon>Bacteria</taxon>
        <taxon>Pseudomonadati</taxon>
        <taxon>Pseudomonadota</taxon>
        <taxon>Alphaproteobacteria</taxon>
        <taxon>Rhodobacterales</taxon>
        <taxon>Paracoccaceae</taxon>
        <taxon>Pseudogemmobacter</taxon>
    </lineage>
</organism>
<accession>A0ABS8CNS4</accession>